<feature type="region of interest" description="Disordered" evidence="1">
    <location>
        <begin position="13"/>
        <end position="47"/>
    </location>
</feature>
<gene>
    <name evidence="2" type="ORF">EYF80_038823</name>
</gene>
<reference evidence="2 3" key="1">
    <citation type="submission" date="2019-03" db="EMBL/GenBank/DDBJ databases">
        <title>First draft genome of Liparis tanakae, snailfish: a comprehensive survey of snailfish specific genes.</title>
        <authorList>
            <person name="Kim W."/>
            <person name="Song I."/>
            <person name="Jeong J.-H."/>
            <person name="Kim D."/>
            <person name="Kim S."/>
            <person name="Ryu S."/>
            <person name="Song J.Y."/>
            <person name="Lee S.K."/>
        </authorList>
    </citation>
    <scope>NUCLEOTIDE SEQUENCE [LARGE SCALE GENOMIC DNA]</scope>
    <source>
        <tissue evidence="2">Muscle</tissue>
    </source>
</reference>
<accession>A0A4Z2GCH0</accession>
<dbReference type="AlphaFoldDB" id="A0A4Z2GCH0"/>
<feature type="compositionally biased region" description="Basic and acidic residues" evidence="1">
    <location>
        <begin position="24"/>
        <end position="36"/>
    </location>
</feature>
<organism evidence="2 3">
    <name type="scientific">Liparis tanakae</name>
    <name type="common">Tanaka's snailfish</name>
    <dbReference type="NCBI Taxonomy" id="230148"/>
    <lineage>
        <taxon>Eukaryota</taxon>
        <taxon>Metazoa</taxon>
        <taxon>Chordata</taxon>
        <taxon>Craniata</taxon>
        <taxon>Vertebrata</taxon>
        <taxon>Euteleostomi</taxon>
        <taxon>Actinopterygii</taxon>
        <taxon>Neopterygii</taxon>
        <taxon>Teleostei</taxon>
        <taxon>Neoteleostei</taxon>
        <taxon>Acanthomorphata</taxon>
        <taxon>Eupercaria</taxon>
        <taxon>Perciformes</taxon>
        <taxon>Cottioidei</taxon>
        <taxon>Cottales</taxon>
        <taxon>Liparidae</taxon>
        <taxon>Liparis</taxon>
    </lineage>
</organism>
<feature type="compositionally biased region" description="Basic and acidic residues" evidence="1">
    <location>
        <begin position="87"/>
        <end position="120"/>
    </location>
</feature>
<dbReference type="Proteomes" id="UP000314294">
    <property type="component" value="Unassembled WGS sequence"/>
</dbReference>
<evidence type="ECO:0000313" key="2">
    <source>
        <dbReference type="EMBL" id="TNN50950.1"/>
    </source>
</evidence>
<keyword evidence="3" id="KW-1185">Reference proteome</keyword>
<dbReference type="EMBL" id="SRLO01000599">
    <property type="protein sequence ID" value="TNN50950.1"/>
    <property type="molecule type" value="Genomic_DNA"/>
</dbReference>
<name>A0A4Z2GCH0_9TELE</name>
<feature type="region of interest" description="Disordered" evidence="1">
    <location>
        <begin position="87"/>
        <end position="137"/>
    </location>
</feature>
<sequence>MLLLSGLLGREPAELQTHRRRRGGRTERTSTRDRVQQNRPASLLPPLRSAARLTSSWARSGPLGLVPGGVLCVWYQVLCSPWFYGTKDSKKPEETREQVHVPQRPESRSTSPRDHQDPREQGSGVRGLGTRASWGPGLRPWSGGLVGPFEMSLYLNQTVSTRSEDGGPHRLLRELLQSIGPDGAGGASARPAEESMRR</sequence>
<feature type="compositionally biased region" description="Basic and acidic residues" evidence="1">
    <location>
        <begin position="162"/>
        <end position="173"/>
    </location>
</feature>
<proteinExistence type="predicted"/>
<comment type="caution">
    <text evidence="2">The sequence shown here is derived from an EMBL/GenBank/DDBJ whole genome shotgun (WGS) entry which is preliminary data.</text>
</comment>
<evidence type="ECO:0000256" key="1">
    <source>
        <dbReference type="SAM" id="MobiDB-lite"/>
    </source>
</evidence>
<evidence type="ECO:0000313" key="3">
    <source>
        <dbReference type="Proteomes" id="UP000314294"/>
    </source>
</evidence>
<feature type="region of interest" description="Disordered" evidence="1">
    <location>
        <begin position="160"/>
        <end position="198"/>
    </location>
</feature>
<protein>
    <submittedName>
        <fullName evidence="2">Uncharacterized protein</fullName>
    </submittedName>
</protein>